<evidence type="ECO:0000313" key="3">
    <source>
        <dbReference type="Proteomes" id="UP000789901"/>
    </source>
</evidence>
<name>A0ABN7WA95_GIGMA</name>
<feature type="region of interest" description="Disordered" evidence="1">
    <location>
        <begin position="56"/>
        <end position="80"/>
    </location>
</feature>
<feature type="non-terminal residue" evidence="2">
    <location>
        <position position="1"/>
    </location>
</feature>
<keyword evidence="3" id="KW-1185">Reference proteome</keyword>
<proteinExistence type="predicted"/>
<evidence type="ECO:0000256" key="1">
    <source>
        <dbReference type="SAM" id="MobiDB-lite"/>
    </source>
</evidence>
<feature type="compositionally biased region" description="Polar residues" evidence="1">
    <location>
        <begin position="58"/>
        <end position="73"/>
    </location>
</feature>
<protein>
    <submittedName>
        <fullName evidence="2">25335_t:CDS:1</fullName>
    </submittedName>
</protein>
<reference evidence="2 3" key="1">
    <citation type="submission" date="2021-06" db="EMBL/GenBank/DDBJ databases">
        <authorList>
            <person name="Kallberg Y."/>
            <person name="Tangrot J."/>
            <person name="Rosling A."/>
        </authorList>
    </citation>
    <scope>NUCLEOTIDE SEQUENCE [LARGE SCALE GENOMIC DNA]</scope>
    <source>
        <strain evidence="2 3">120-4 pot B 10/14</strain>
    </source>
</reference>
<dbReference type="Proteomes" id="UP000789901">
    <property type="component" value="Unassembled WGS sequence"/>
</dbReference>
<gene>
    <name evidence="2" type="ORF">GMARGA_LOCUS28247</name>
</gene>
<accession>A0ABN7WA95</accession>
<sequence length="80" mass="8909">FVQLSDHETFQMIEPMQSSSKMQTSLDSYLFYESITTSKGSSPKESNKDIIYEHNKTSAEVSSPSTAPCSSQIPAKRISK</sequence>
<comment type="caution">
    <text evidence="2">The sequence shown here is derived from an EMBL/GenBank/DDBJ whole genome shotgun (WGS) entry which is preliminary data.</text>
</comment>
<feature type="non-terminal residue" evidence="2">
    <location>
        <position position="80"/>
    </location>
</feature>
<organism evidence="2 3">
    <name type="scientific">Gigaspora margarita</name>
    <dbReference type="NCBI Taxonomy" id="4874"/>
    <lineage>
        <taxon>Eukaryota</taxon>
        <taxon>Fungi</taxon>
        <taxon>Fungi incertae sedis</taxon>
        <taxon>Mucoromycota</taxon>
        <taxon>Glomeromycotina</taxon>
        <taxon>Glomeromycetes</taxon>
        <taxon>Diversisporales</taxon>
        <taxon>Gigasporaceae</taxon>
        <taxon>Gigaspora</taxon>
    </lineage>
</organism>
<evidence type="ECO:0000313" key="2">
    <source>
        <dbReference type="EMBL" id="CAG8823089.1"/>
    </source>
</evidence>
<dbReference type="EMBL" id="CAJVQB010035811">
    <property type="protein sequence ID" value="CAG8823089.1"/>
    <property type="molecule type" value="Genomic_DNA"/>
</dbReference>